<keyword evidence="5" id="KW-1185">Reference proteome</keyword>
<dbReference type="InterPro" id="IPR036249">
    <property type="entry name" value="Thioredoxin-like_sf"/>
</dbReference>
<dbReference type="Pfam" id="PF13905">
    <property type="entry name" value="Thioredoxin_8"/>
    <property type="match status" value="1"/>
</dbReference>
<dbReference type="InterPro" id="IPR001258">
    <property type="entry name" value="NHL_repeat"/>
</dbReference>
<dbReference type="InterPro" id="IPR012336">
    <property type="entry name" value="Thioredoxin-like_fold"/>
</dbReference>
<dbReference type="InterPro" id="IPR011042">
    <property type="entry name" value="6-blade_b-propeller_TolB-like"/>
</dbReference>
<dbReference type="PANTHER" id="PTHR46388">
    <property type="entry name" value="NHL REPEAT-CONTAINING PROTEIN 2"/>
    <property type="match status" value="1"/>
</dbReference>
<keyword evidence="2" id="KW-0732">Signal</keyword>
<keyword evidence="1" id="KW-0677">Repeat</keyword>
<dbReference type="PROSITE" id="PS51352">
    <property type="entry name" value="THIOREDOXIN_2"/>
    <property type="match status" value="1"/>
</dbReference>
<dbReference type="InterPro" id="IPR013766">
    <property type="entry name" value="Thioredoxin_domain"/>
</dbReference>
<dbReference type="EMBL" id="JAUKPO010000006">
    <property type="protein sequence ID" value="MDO1447065.1"/>
    <property type="molecule type" value="Genomic_DNA"/>
</dbReference>
<dbReference type="PROSITE" id="PS51257">
    <property type="entry name" value="PROKAR_LIPOPROTEIN"/>
    <property type="match status" value="1"/>
</dbReference>
<dbReference type="SUPFAM" id="SSF52833">
    <property type="entry name" value="Thioredoxin-like"/>
    <property type="match status" value="1"/>
</dbReference>
<dbReference type="PANTHER" id="PTHR46388:SF2">
    <property type="entry name" value="NHL REPEAT-CONTAINING PROTEIN 2"/>
    <property type="match status" value="1"/>
</dbReference>
<comment type="caution">
    <text evidence="4">The sequence shown here is derived from an EMBL/GenBank/DDBJ whole genome shotgun (WGS) entry which is preliminary data.</text>
</comment>
<gene>
    <name evidence="4" type="ORF">Q0590_12425</name>
</gene>
<dbReference type="SUPFAM" id="SSF101898">
    <property type="entry name" value="NHL repeat"/>
    <property type="match status" value="1"/>
</dbReference>
<proteinExistence type="predicted"/>
<sequence length="511" mass="56449">MNKYILWLLSMAVFSSCQPQTNTATETDKPTNKPTATAMDLPAVTAPEINTDYGWLNTDRAYTLKDFRGKIVLLDFWTFGCINCQHIIPDLKRLEKEYAKELVVIGVHSAKFESEKTNNNIRKAILKFGIEHPVVNDADFKVWESYGVKAWPTITLISPDGKVVGQRSGEGVYPVAKKSIDNLIKQYGDKINREPITFKLEKASEANSIVRFPSKLISDEAGNIWLSDSGNNRVVKINKSGKILEVIGKGEQGFTDGDFATATFYEPHGLAIKGNTLYIADSKNNSIRKADLTTKQVETVAGDGEMGYYFLNDKWEEAVKPNSPWDLLIDGNVMYIANAGNHQVLKMDLATNKVTRFAGSGREALTNGTLREAAFNQPSGLTKIGNTLYVADPEASAVRTINLQTSTVATPVGRGLFDFGDKDGDVDDALLQHCVGVAANNNNIYIADTYNGKVKLLDLKNERISTLVAGLNEPNDLLFIENELWVTDTNNHQLVKINLKSSEKNIVTISQ</sequence>
<dbReference type="Gene3D" id="2.120.10.30">
    <property type="entry name" value="TolB, C-terminal domain"/>
    <property type="match status" value="3"/>
</dbReference>
<evidence type="ECO:0000313" key="5">
    <source>
        <dbReference type="Proteomes" id="UP001168528"/>
    </source>
</evidence>
<dbReference type="RefSeq" id="WP_302037869.1">
    <property type="nucleotide sequence ID" value="NZ_JAUKPO010000006.1"/>
</dbReference>
<name>A0ABT8R4Q2_9BACT</name>
<evidence type="ECO:0000256" key="2">
    <source>
        <dbReference type="SAM" id="SignalP"/>
    </source>
</evidence>
<evidence type="ECO:0000313" key="4">
    <source>
        <dbReference type="EMBL" id="MDO1447065.1"/>
    </source>
</evidence>
<dbReference type="Gene3D" id="3.40.30.10">
    <property type="entry name" value="Glutaredoxin"/>
    <property type="match status" value="1"/>
</dbReference>
<protein>
    <submittedName>
        <fullName evidence="4">Redoxin domain-containing protein</fullName>
    </submittedName>
</protein>
<dbReference type="Proteomes" id="UP001168528">
    <property type="component" value="Unassembled WGS sequence"/>
</dbReference>
<feature type="chain" id="PRO_5046391244" evidence="2">
    <location>
        <begin position="25"/>
        <end position="511"/>
    </location>
</feature>
<organism evidence="4 5">
    <name type="scientific">Rhodocytophaga aerolata</name>
    <dbReference type="NCBI Taxonomy" id="455078"/>
    <lineage>
        <taxon>Bacteria</taxon>
        <taxon>Pseudomonadati</taxon>
        <taxon>Bacteroidota</taxon>
        <taxon>Cytophagia</taxon>
        <taxon>Cytophagales</taxon>
        <taxon>Rhodocytophagaceae</taxon>
        <taxon>Rhodocytophaga</taxon>
    </lineage>
</organism>
<feature type="domain" description="Thioredoxin" evidence="3">
    <location>
        <begin position="35"/>
        <end position="185"/>
    </location>
</feature>
<dbReference type="Pfam" id="PF01436">
    <property type="entry name" value="NHL"/>
    <property type="match status" value="1"/>
</dbReference>
<evidence type="ECO:0000256" key="1">
    <source>
        <dbReference type="ARBA" id="ARBA00022737"/>
    </source>
</evidence>
<reference evidence="4" key="1">
    <citation type="submission" date="2023-07" db="EMBL/GenBank/DDBJ databases">
        <title>The genome sequence of Rhodocytophaga aerolata KACC 12507.</title>
        <authorList>
            <person name="Zhang X."/>
        </authorList>
    </citation>
    <scope>NUCLEOTIDE SEQUENCE</scope>
    <source>
        <strain evidence="4">KACC 12507</strain>
    </source>
</reference>
<feature type="signal peptide" evidence="2">
    <location>
        <begin position="1"/>
        <end position="24"/>
    </location>
</feature>
<evidence type="ECO:0000259" key="3">
    <source>
        <dbReference type="PROSITE" id="PS51352"/>
    </source>
</evidence>
<accession>A0ABT8R4Q2</accession>